<dbReference type="EMBL" id="CP086720">
    <property type="protein sequence ID" value="WOO86025.1"/>
    <property type="molecule type" value="Genomic_DNA"/>
</dbReference>
<dbReference type="GeneID" id="87812674"/>
<gene>
    <name evidence="1" type="primary">Pon2</name>
    <name evidence="1" type="ORF">LOC62_07G009513</name>
</gene>
<name>A0AAF1BQB1_9TREE</name>
<proteinExistence type="predicted"/>
<dbReference type="AlphaFoldDB" id="A0AAF1BQB1"/>
<dbReference type="RefSeq" id="XP_062632051.1">
    <property type="nucleotide sequence ID" value="XM_062776067.1"/>
</dbReference>
<dbReference type="PANTHER" id="PTHR11799:SF12">
    <property type="entry name" value="PARAOXONASE-RELATED"/>
    <property type="match status" value="1"/>
</dbReference>
<keyword evidence="2" id="KW-1185">Reference proteome</keyword>
<dbReference type="InterPro" id="IPR011042">
    <property type="entry name" value="6-blade_b-propeller_TolB-like"/>
</dbReference>
<dbReference type="InterPro" id="IPR051288">
    <property type="entry name" value="Serum_paraoxonase/arylesterase"/>
</dbReference>
<evidence type="ECO:0000313" key="1">
    <source>
        <dbReference type="EMBL" id="WOO86025.1"/>
    </source>
</evidence>
<organism evidence="1 2">
    <name type="scientific">Vanrija pseudolonga</name>
    <dbReference type="NCBI Taxonomy" id="143232"/>
    <lineage>
        <taxon>Eukaryota</taxon>
        <taxon>Fungi</taxon>
        <taxon>Dikarya</taxon>
        <taxon>Basidiomycota</taxon>
        <taxon>Agaricomycotina</taxon>
        <taxon>Tremellomycetes</taxon>
        <taxon>Trichosporonales</taxon>
        <taxon>Trichosporonaceae</taxon>
        <taxon>Vanrija</taxon>
    </lineage>
</organism>
<evidence type="ECO:0000313" key="2">
    <source>
        <dbReference type="Proteomes" id="UP000827549"/>
    </source>
</evidence>
<reference evidence="1" key="1">
    <citation type="submission" date="2023-10" db="EMBL/GenBank/DDBJ databases">
        <authorList>
            <person name="Noh H."/>
        </authorList>
    </citation>
    <scope>NUCLEOTIDE SEQUENCE</scope>
    <source>
        <strain evidence="1">DUCC4014</strain>
    </source>
</reference>
<dbReference type="PANTHER" id="PTHR11799">
    <property type="entry name" value="PARAOXONASE"/>
    <property type="match status" value="1"/>
</dbReference>
<protein>
    <submittedName>
        <fullName evidence="1">Serum paraoxonase/arylesterase 2</fullName>
    </submittedName>
</protein>
<sequence>MPSAASRSLILGVAILALVGRFVYDRLSTFGFFRTGDLVNIHGLTALKHIEGTTNAEDLHYDPGSGLIYAAAQAKDVRNGWFPPLARFDRPEDAVAGGGKLIVIDPKTFTSKDLALEGFTGAFVTHGIDILQDPKRADALYIHAVNHLPNPGWLASRDITIEDKGNSVIEIFHHVVGSDSAQHVRTVQHESIRTPNDLFATGPTSFYVTNDHHYRDGPLRHVEDLGSKAVTPWTDTVHIEADPKQKGKEGITSQVVLSKMHNNNGLGHTTNPKEIIICDAAGGVSYVADIQADRTLKIKDELKFATTIDNPFWFQDPYPEVGGDKSGILNTGLQRAHLLAHEIHDDNSAMASAAWLAVGKPGERKWAIQQLFADDGSQLRSASAGILLAIDPKTNAGKKQAWLFLSGFSSKNVVATKVDL</sequence>
<accession>A0AAF1BQB1</accession>
<dbReference type="Proteomes" id="UP000827549">
    <property type="component" value="Chromosome 7"/>
</dbReference>
<dbReference type="Gene3D" id="2.120.10.30">
    <property type="entry name" value="TolB, C-terminal domain"/>
    <property type="match status" value="1"/>
</dbReference>